<reference evidence="3 4" key="1">
    <citation type="submission" date="2018-08" db="EMBL/GenBank/DDBJ databases">
        <title>Genomic investigation of the strawberry pathogen Phytophthora fragariae indicates pathogenicity is determined by transcriptional variation in three key races.</title>
        <authorList>
            <person name="Adams T.M."/>
            <person name="Armitage A.D."/>
            <person name="Sobczyk M.K."/>
            <person name="Bates H.J."/>
            <person name="Dunwell J.M."/>
            <person name="Nellist C.F."/>
            <person name="Harrison R.J."/>
        </authorList>
    </citation>
    <scope>NUCLEOTIDE SEQUENCE [LARGE SCALE GENOMIC DNA]</scope>
    <source>
        <strain evidence="2 3">BC-1</strain>
        <strain evidence="1 4">NOV-71</strain>
    </source>
</reference>
<accession>A0A6A3PA77</accession>
<dbReference type="AlphaFoldDB" id="A0A6A3PA77"/>
<evidence type="ECO:0000313" key="1">
    <source>
        <dbReference type="EMBL" id="KAE9056402.1"/>
    </source>
</evidence>
<evidence type="ECO:0000313" key="2">
    <source>
        <dbReference type="EMBL" id="KAE9161884.1"/>
    </source>
</evidence>
<dbReference type="EMBL" id="QXGD01006948">
    <property type="protein sequence ID" value="KAE9161884.1"/>
    <property type="molecule type" value="Genomic_DNA"/>
</dbReference>
<proteinExistence type="predicted"/>
<name>A0A6A3PA77_9STRA</name>
<comment type="caution">
    <text evidence="1">The sequence shown here is derived from an EMBL/GenBank/DDBJ whole genome shotgun (WGS) entry which is preliminary data.</text>
</comment>
<gene>
    <name evidence="2" type="ORF">PF002_g32258</name>
    <name evidence="1" type="ORF">PF007_g32007</name>
</gene>
<dbReference type="Proteomes" id="UP000440367">
    <property type="component" value="Unassembled WGS sequence"/>
</dbReference>
<protein>
    <submittedName>
        <fullName evidence="1">Uncharacterized protein</fullName>
    </submittedName>
</protein>
<dbReference type="EMBL" id="QXFZ01007862">
    <property type="protein sequence ID" value="KAE9056402.1"/>
    <property type="molecule type" value="Genomic_DNA"/>
</dbReference>
<sequence length="85" mass="9728">MQCGTLVLWSELPAGNARPGAWKQTPIPFLGAHPIDNWSEHRREAYWRDTPVKAEMQTRTELTSLMINSVMSDLNGQKQNEIYIT</sequence>
<evidence type="ECO:0000313" key="4">
    <source>
        <dbReference type="Proteomes" id="UP000441208"/>
    </source>
</evidence>
<organism evidence="1 4">
    <name type="scientific">Phytophthora fragariae</name>
    <dbReference type="NCBI Taxonomy" id="53985"/>
    <lineage>
        <taxon>Eukaryota</taxon>
        <taxon>Sar</taxon>
        <taxon>Stramenopiles</taxon>
        <taxon>Oomycota</taxon>
        <taxon>Peronosporomycetes</taxon>
        <taxon>Peronosporales</taxon>
        <taxon>Peronosporaceae</taxon>
        <taxon>Phytophthora</taxon>
    </lineage>
</organism>
<evidence type="ECO:0000313" key="3">
    <source>
        <dbReference type="Proteomes" id="UP000440367"/>
    </source>
</evidence>
<dbReference type="Proteomes" id="UP000441208">
    <property type="component" value="Unassembled WGS sequence"/>
</dbReference>